<evidence type="ECO:0000313" key="2">
    <source>
        <dbReference type="EMBL" id="UWX64811.1"/>
    </source>
</evidence>
<reference evidence="2" key="1">
    <citation type="submission" date="2022-09" db="EMBL/GenBank/DDBJ databases">
        <title>genome sequence of Deinococcus rubellus.</title>
        <authorList>
            <person name="Srinivasan S."/>
        </authorList>
    </citation>
    <scope>NUCLEOTIDE SEQUENCE</scope>
    <source>
        <strain evidence="2">Ant6</strain>
    </source>
</reference>
<dbReference type="Proteomes" id="UP001060261">
    <property type="component" value="Chromosome"/>
</dbReference>
<accession>A0ABY5YIP5</accession>
<proteinExistence type="predicted"/>
<keyword evidence="1" id="KW-0732">Signal</keyword>
<feature type="chain" id="PRO_5046958519" evidence="1">
    <location>
        <begin position="19"/>
        <end position="57"/>
    </location>
</feature>
<name>A0ABY5YIP5_9DEIO</name>
<evidence type="ECO:0000256" key="1">
    <source>
        <dbReference type="SAM" id="SignalP"/>
    </source>
</evidence>
<dbReference type="RefSeq" id="WP_260561072.1">
    <property type="nucleotide sequence ID" value="NZ_BAABEC010000009.1"/>
</dbReference>
<gene>
    <name evidence="2" type="ORF">N0D28_03870</name>
</gene>
<sequence length="57" mass="5803">MKHLLLTAALSGLSLASAQTAPSNLSGTLTLYTSEVQADVQAQVDAFKQLARSGGVA</sequence>
<feature type="signal peptide" evidence="1">
    <location>
        <begin position="1"/>
        <end position="18"/>
    </location>
</feature>
<dbReference type="EMBL" id="CP104213">
    <property type="protein sequence ID" value="UWX64811.1"/>
    <property type="molecule type" value="Genomic_DNA"/>
</dbReference>
<organism evidence="2 3">
    <name type="scientific">Deinococcus rubellus</name>
    <dbReference type="NCBI Taxonomy" id="1889240"/>
    <lineage>
        <taxon>Bacteria</taxon>
        <taxon>Thermotogati</taxon>
        <taxon>Deinococcota</taxon>
        <taxon>Deinococci</taxon>
        <taxon>Deinococcales</taxon>
        <taxon>Deinococcaceae</taxon>
        <taxon>Deinococcus</taxon>
    </lineage>
</organism>
<protein>
    <submittedName>
        <fullName evidence="2">Uncharacterized protein</fullName>
    </submittedName>
</protein>
<keyword evidence="3" id="KW-1185">Reference proteome</keyword>
<evidence type="ECO:0000313" key="3">
    <source>
        <dbReference type="Proteomes" id="UP001060261"/>
    </source>
</evidence>